<evidence type="ECO:0000313" key="3">
    <source>
        <dbReference type="EMBL" id="GAA3379088.1"/>
    </source>
</evidence>
<feature type="domain" description="SPW repeat-containing integral membrane" evidence="2">
    <location>
        <begin position="35"/>
        <end position="131"/>
    </location>
</feature>
<feature type="transmembrane region" description="Helical" evidence="1">
    <location>
        <begin position="90"/>
        <end position="110"/>
    </location>
</feature>
<protein>
    <submittedName>
        <fullName evidence="3">SPW repeat protein</fullName>
    </submittedName>
</protein>
<dbReference type="RefSeq" id="WP_345043675.1">
    <property type="nucleotide sequence ID" value="NZ_BAAAYL010000001.1"/>
</dbReference>
<dbReference type="Pfam" id="PF03779">
    <property type="entry name" value="SPW"/>
    <property type="match status" value="1"/>
</dbReference>
<dbReference type="InterPro" id="IPR005530">
    <property type="entry name" value="SPW"/>
</dbReference>
<evidence type="ECO:0000256" key="1">
    <source>
        <dbReference type="SAM" id="Phobius"/>
    </source>
</evidence>
<dbReference type="EMBL" id="BAAAYL010000001">
    <property type="protein sequence ID" value="GAA3379088.1"/>
    <property type="molecule type" value="Genomic_DNA"/>
</dbReference>
<keyword evidence="1" id="KW-0472">Membrane</keyword>
<feature type="transmembrane region" description="Helical" evidence="1">
    <location>
        <begin position="33"/>
        <end position="52"/>
    </location>
</feature>
<keyword evidence="1" id="KW-0812">Transmembrane</keyword>
<evidence type="ECO:0000313" key="4">
    <source>
        <dbReference type="Proteomes" id="UP001499990"/>
    </source>
</evidence>
<gene>
    <name evidence="3" type="ORF">GCM10020367_61240</name>
</gene>
<feature type="transmembrane region" description="Helical" evidence="1">
    <location>
        <begin position="116"/>
        <end position="137"/>
    </location>
</feature>
<name>A0ABP6SLH5_9ACTN</name>
<keyword evidence="4" id="KW-1185">Reference proteome</keyword>
<organism evidence="3 4">
    <name type="scientific">Streptomyces sannanensis</name>
    <dbReference type="NCBI Taxonomy" id="285536"/>
    <lineage>
        <taxon>Bacteria</taxon>
        <taxon>Bacillati</taxon>
        <taxon>Actinomycetota</taxon>
        <taxon>Actinomycetes</taxon>
        <taxon>Kitasatosporales</taxon>
        <taxon>Streptomycetaceae</taxon>
        <taxon>Streptomyces</taxon>
    </lineage>
</organism>
<sequence>MTTSPLRGIEQHPDILALHAHSQIATSRPVAQAVEGLSVLTGLYLAASPWIVGFNGLPSLAVTNLICGVAFALLAAGFGPAYERTHGMSWAAMGIGVWTIIAPWVVAGHAATTRTIASNVTIGAVALCLALATAAMGRPERTDRPLRGRRP</sequence>
<accession>A0ABP6SLH5</accession>
<evidence type="ECO:0000259" key="2">
    <source>
        <dbReference type="Pfam" id="PF03779"/>
    </source>
</evidence>
<dbReference type="Proteomes" id="UP001499990">
    <property type="component" value="Unassembled WGS sequence"/>
</dbReference>
<comment type="caution">
    <text evidence="3">The sequence shown here is derived from an EMBL/GenBank/DDBJ whole genome shotgun (WGS) entry which is preliminary data.</text>
</comment>
<feature type="transmembrane region" description="Helical" evidence="1">
    <location>
        <begin position="58"/>
        <end position="78"/>
    </location>
</feature>
<proteinExistence type="predicted"/>
<keyword evidence="1" id="KW-1133">Transmembrane helix</keyword>
<reference evidence="4" key="1">
    <citation type="journal article" date="2019" name="Int. J. Syst. Evol. Microbiol.">
        <title>The Global Catalogue of Microorganisms (GCM) 10K type strain sequencing project: providing services to taxonomists for standard genome sequencing and annotation.</title>
        <authorList>
            <consortium name="The Broad Institute Genomics Platform"/>
            <consortium name="The Broad Institute Genome Sequencing Center for Infectious Disease"/>
            <person name="Wu L."/>
            <person name="Ma J."/>
        </authorList>
    </citation>
    <scope>NUCLEOTIDE SEQUENCE [LARGE SCALE GENOMIC DNA]</scope>
    <source>
        <strain evidence="4">JCM 9651</strain>
    </source>
</reference>